<organism evidence="1 2">
    <name type="scientific">Methylobacterium organophilum</name>
    <dbReference type="NCBI Taxonomy" id="410"/>
    <lineage>
        <taxon>Bacteria</taxon>
        <taxon>Pseudomonadati</taxon>
        <taxon>Pseudomonadota</taxon>
        <taxon>Alphaproteobacteria</taxon>
        <taxon>Hyphomicrobiales</taxon>
        <taxon>Methylobacteriaceae</taxon>
        <taxon>Methylobacterium</taxon>
    </lineage>
</organism>
<name>A0ABQ4TC68_METOR</name>
<dbReference type="Proteomes" id="UP001055156">
    <property type="component" value="Unassembled WGS sequence"/>
</dbReference>
<reference evidence="1" key="1">
    <citation type="journal article" date="2021" name="Front. Microbiol.">
        <title>Comprehensive Comparative Genomics and Phenotyping of Methylobacterium Species.</title>
        <authorList>
            <person name="Alessa O."/>
            <person name="Ogura Y."/>
            <person name="Fujitani Y."/>
            <person name="Takami H."/>
            <person name="Hayashi T."/>
            <person name="Sahin N."/>
            <person name="Tani A."/>
        </authorList>
    </citation>
    <scope>NUCLEOTIDE SEQUENCE</scope>
    <source>
        <strain evidence="1">NBRC 15689</strain>
    </source>
</reference>
<reference evidence="1" key="2">
    <citation type="submission" date="2021-08" db="EMBL/GenBank/DDBJ databases">
        <authorList>
            <person name="Tani A."/>
            <person name="Ola A."/>
            <person name="Ogura Y."/>
            <person name="Katsura K."/>
            <person name="Hayashi T."/>
        </authorList>
    </citation>
    <scope>NUCLEOTIDE SEQUENCE</scope>
    <source>
        <strain evidence="1">NBRC 15689</strain>
    </source>
</reference>
<dbReference type="RefSeq" id="WP_373325024.1">
    <property type="nucleotide sequence ID" value="NZ_BPQV01000008.1"/>
</dbReference>
<gene>
    <name evidence="1" type="ORF">LKMONMHP_2953</name>
</gene>
<evidence type="ECO:0000313" key="2">
    <source>
        <dbReference type="Proteomes" id="UP001055156"/>
    </source>
</evidence>
<proteinExistence type="predicted"/>
<comment type="caution">
    <text evidence="1">The sequence shown here is derived from an EMBL/GenBank/DDBJ whole genome shotgun (WGS) entry which is preliminary data.</text>
</comment>
<dbReference type="EMBL" id="BPQV01000008">
    <property type="protein sequence ID" value="GJE28089.1"/>
    <property type="molecule type" value="Genomic_DNA"/>
</dbReference>
<keyword evidence="2" id="KW-1185">Reference proteome</keyword>
<sequence length="175" mass="17942">MTGSARLGAGRRLAVRLGLSLVVLAAAGGARAQGYDRFSGIRVDVRPVLARGGGPQAEALRQDLLAALRASFADRIGAGGPTLVVLVNSLSLNPIAGGAGGAARSGLGGGSQTDYLDGEALLVGRRGEILARHPQLSALPASSGGAWYDPASERRRVGAIAEHYAQWLRRSLPLD</sequence>
<accession>A0ABQ4TC68</accession>
<evidence type="ECO:0000313" key="1">
    <source>
        <dbReference type="EMBL" id="GJE28089.1"/>
    </source>
</evidence>
<protein>
    <submittedName>
        <fullName evidence="1">Uncharacterized protein</fullName>
    </submittedName>
</protein>